<proteinExistence type="predicted"/>
<dbReference type="Proteomes" id="UP000805193">
    <property type="component" value="Unassembled WGS sequence"/>
</dbReference>
<accession>A0AC60Q8T8</accession>
<gene>
    <name evidence="1" type="ORF">HPB47_022743</name>
</gene>
<keyword evidence="2" id="KW-1185">Reference proteome</keyword>
<reference evidence="1 2" key="1">
    <citation type="journal article" date="2020" name="Cell">
        <title>Large-Scale Comparative Analyses of Tick Genomes Elucidate Their Genetic Diversity and Vector Capacities.</title>
        <authorList>
            <consortium name="Tick Genome and Microbiome Consortium (TIGMIC)"/>
            <person name="Jia N."/>
            <person name="Wang J."/>
            <person name="Shi W."/>
            <person name="Du L."/>
            <person name="Sun Y."/>
            <person name="Zhan W."/>
            <person name="Jiang J.F."/>
            <person name="Wang Q."/>
            <person name="Zhang B."/>
            <person name="Ji P."/>
            <person name="Bell-Sakyi L."/>
            <person name="Cui X.M."/>
            <person name="Yuan T.T."/>
            <person name="Jiang B.G."/>
            <person name="Yang W.F."/>
            <person name="Lam T.T."/>
            <person name="Chang Q.C."/>
            <person name="Ding S.J."/>
            <person name="Wang X.J."/>
            <person name="Zhu J.G."/>
            <person name="Ruan X.D."/>
            <person name="Zhao L."/>
            <person name="Wei J.T."/>
            <person name="Ye R.Z."/>
            <person name="Que T.C."/>
            <person name="Du C.H."/>
            <person name="Zhou Y.H."/>
            <person name="Cheng J.X."/>
            <person name="Dai P.F."/>
            <person name="Guo W.B."/>
            <person name="Han X.H."/>
            <person name="Huang E.J."/>
            <person name="Li L.F."/>
            <person name="Wei W."/>
            <person name="Gao Y.C."/>
            <person name="Liu J.Z."/>
            <person name="Shao H.Z."/>
            <person name="Wang X."/>
            <person name="Wang C.C."/>
            <person name="Yang T.C."/>
            <person name="Huo Q.B."/>
            <person name="Li W."/>
            <person name="Chen H.Y."/>
            <person name="Chen S.E."/>
            <person name="Zhou L.G."/>
            <person name="Ni X.B."/>
            <person name="Tian J.H."/>
            <person name="Sheng Y."/>
            <person name="Liu T."/>
            <person name="Pan Y.S."/>
            <person name="Xia L.Y."/>
            <person name="Li J."/>
            <person name="Zhao F."/>
            <person name="Cao W.C."/>
        </authorList>
    </citation>
    <scope>NUCLEOTIDE SEQUENCE [LARGE SCALE GENOMIC DNA]</scope>
    <source>
        <strain evidence="1">Iper-2018</strain>
    </source>
</reference>
<name>A0AC60Q8T8_IXOPE</name>
<organism evidence="1 2">
    <name type="scientific">Ixodes persulcatus</name>
    <name type="common">Taiga tick</name>
    <dbReference type="NCBI Taxonomy" id="34615"/>
    <lineage>
        <taxon>Eukaryota</taxon>
        <taxon>Metazoa</taxon>
        <taxon>Ecdysozoa</taxon>
        <taxon>Arthropoda</taxon>
        <taxon>Chelicerata</taxon>
        <taxon>Arachnida</taxon>
        <taxon>Acari</taxon>
        <taxon>Parasitiformes</taxon>
        <taxon>Ixodida</taxon>
        <taxon>Ixodoidea</taxon>
        <taxon>Ixodidae</taxon>
        <taxon>Ixodinae</taxon>
        <taxon>Ixodes</taxon>
    </lineage>
</organism>
<dbReference type="EMBL" id="JABSTQ010009331">
    <property type="protein sequence ID" value="KAG0430364.1"/>
    <property type="molecule type" value="Genomic_DNA"/>
</dbReference>
<sequence length="221" mass="24873">MPADVTTVKITPQLVLRYDGHAPSTKLSASCDTEMTPDSSPLPGETLATAWKQRTSAVAVKLTHLETGSGKLDVQVYRTTTREFQRTVVHLAPDIPPAMLLEWLQADYHEIVQARQLGSNRTYLLTFQGQGVPRRIRAWHEIIQVKLYRPSTVVCNNCHGRGQKSDICTQEKHCQFCDGLLTEGHHCETVKCRNCDSQDDVATSRDCPDRKKVDSRIQARF</sequence>
<protein>
    <submittedName>
        <fullName evidence="1">Uncharacterized protein</fullName>
    </submittedName>
</protein>
<comment type="caution">
    <text evidence="1">The sequence shown here is derived from an EMBL/GenBank/DDBJ whole genome shotgun (WGS) entry which is preliminary data.</text>
</comment>
<evidence type="ECO:0000313" key="1">
    <source>
        <dbReference type="EMBL" id="KAG0430364.1"/>
    </source>
</evidence>
<evidence type="ECO:0000313" key="2">
    <source>
        <dbReference type="Proteomes" id="UP000805193"/>
    </source>
</evidence>